<gene>
    <name evidence="2" type="primary">Acey_s0115.g472</name>
    <name evidence="2" type="ORF">Y032_0115g472</name>
</gene>
<comment type="caution">
    <text evidence="2">The sequence shown here is derived from an EMBL/GenBank/DDBJ whole genome shotgun (WGS) entry which is preliminary data.</text>
</comment>
<dbReference type="Pfam" id="PF01549">
    <property type="entry name" value="ShK"/>
    <property type="match status" value="3"/>
</dbReference>
<dbReference type="PANTHER" id="PTHR21724:SF111">
    <property type="entry name" value="SHKT DOMAIN-CONTAINING PROTEIN"/>
    <property type="match status" value="1"/>
</dbReference>
<dbReference type="EMBL" id="JARK01001451">
    <property type="protein sequence ID" value="EYC00442.1"/>
    <property type="molecule type" value="Genomic_DNA"/>
</dbReference>
<keyword evidence="3" id="KW-1185">Reference proteome</keyword>
<dbReference type="STRING" id="53326.A0A016TCP2"/>
<dbReference type="InterPro" id="IPR003582">
    <property type="entry name" value="ShKT_dom"/>
</dbReference>
<accession>A0A016TCP2</accession>
<protein>
    <submittedName>
        <fullName evidence="2">Uncharacterized protein</fullName>
    </submittedName>
</protein>
<evidence type="ECO:0000256" key="1">
    <source>
        <dbReference type="PROSITE-ProRule" id="PRU01005"/>
    </source>
</evidence>
<evidence type="ECO:0000313" key="3">
    <source>
        <dbReference type="Proteomes" id="UP000024635"/>
    </source>
</evidence>
<dbReference type="Proteomes" id="UP000024635">
    <property type="component" value="Unassembled WGS sequence"/>
</dbReference>
<evidence type="ECO:0000313" key="2">
    <source>
        <dbReference type="EMBL" id="EYC00442.1"/>
    </source>
</evidence>
<dbReference type="PROSITE" id="PS51670">
    <property type="entry name" value="SHKT"/>
    <property type="match status" value="1"/>
</dbReference>
<organism evidence="2 3">
    <name type="scientific">Ancylostoma ceylanicum</name>
    <dbReference type="NCBI Taxonomy" id="53326"/>
    <lineage>
        <taxon>Eukaryota</taxon>
        <taxon>Metazoa</taxon>
        <taxon>Ecdysozoa</taxon>
        <taxon>Nematoda</taxon>
        <taxon>Chromadorea</taxon>
        <taxon>Rhabditida</taxon>
        <taxon>Rhabditina</taxon>
        <taxon>Rhabditomorpha</taxon>
        <taxon>Strongyloidea</taxon>
        <taxon>Ancylostomatidae</taxon>
        <taxon>Ancylostomatinae</taxon>
        <taxon>Ancylostoma</taxon>
    </lineage>
</organism>
<name>A0A016TCP2_9BILA</name>
<dbReference type="PANTHER" id="PTHR21724">
    <property type="entry name" value="SHKT DOMAIN-CONTAINING PROTEIN"/>
    <property type="match status" value="1"/>
</dbReference>
<dbReference type="Gene3D" id="1.10.10.1940">
    <property type="match status" value="2"/>
</dbReference>
<dbReference type="AlphaFoldDB" id="A0A016TCP2"/>
<reference evidence="3" key="1">
    <citation type="journal article" date="2015" name="Nat. Genet.">
        <title>The genome and transcriptome of the zoonotic hookworm Ancylostoma ceylanicum identify infection-specific gene families.</title>
        <authorList>
            <person name="Schwarz E.M."/>
            <person name="Hu Y."/>
            <person name="Antoshechkin I."/>
            <person name="Miller M.M."/>
            <person name="Sternberg P.W."/>
            <person name="Aroian R.V."/>
        </authorList>
    </citation>
    <scope>NUCLEOTIDE SEQUENCE</scope>
    <source>
        <strain evidence="3">HY135</strain>
    </source>
</reference>
<dbReference type="OrthoDB" id="5813795at2759"/>
<sequence length="248" mass="26154">MLRVVVLCSALVSSAFAGAFTDMNCTNGDSTTPKFVATATICEDKYATATCAQLFGTAVVAEGTTDRDAKCNTDANGISEDVKQLAIATCPKSCGYCCESAEYKCANKQFPRTKCETVTQAQCKDATWRPILAEDCPAVCGLCLEGGCVDTVIECKNDITICRNVDMQDFVKANCQRTCGYCPAATTAASAVTGATTRASGSSGGVKCPNAVDNSPNCPSWVKNGYCTNSFYTVENRKQNCAKSCDVC</sequence>
<proteinExistence type="predicted"/>
<dbReference type="SMART" id="SM00254">
    <property type="entry name" value="ShKT"/>
    <property type="match status" value="4"/>
</dbReference>
<comment type="caution">
    <text evidence="1">Lacks conserved residue(s) required for the propagation of feature annotation.</text>
</comment>